<dbReference type="Gene3D" id="3.40.50.620">
    <property type="entry name" value="HUPs"/>
    <property type="match status" value="1"/>
</dbReference>
<dbReference type="SUPFAM" id="SSF52467">
    <property type="entry name" value="DHS-like NAD/FAD-binding domain"/>
    <property type="match status" value="1"/>
</dbReference>
<dbReference type="InterPro" id="IPR014729">
    <property type="entry name" value="Rossmann-like_a/b/a_fold"/>
</dbReference>
<dbReference type="GO" id="GO:0009055">
    <property type="term" value="F:electron transfer activity"/>
    <property type="evidence" value="ECO:0007669"/>
    <property type="project" value="InterPro"/>
</dbReference>
<dbReference type="InterPro" id="IPR001308">
    <property type="entry name" value="ETF_a/FixB"/>
</dbReference>
<comment type="caution">
    <text evidence="6">The sequence shown here is derived from an EMBL/GenBank/DDBJ whole genome shotgun (WGS) entry which is preliminary data.</text>
</comment>
<proteinExistence type="inferred from homology"/>
<accession>A0A4Z0R3F9</accession>
<dbReference type="Pfam" id="PF01012">
    <property type="entry name" value="ETF"/>
    <property type="match status" value="1"/>
</dbReference>
<dbReference type="AlphaFoldDB" id="A0A4Z0R3F9"/>
<dbReference type="PANTHER" id="PTHR43153:SF11">
    <property type="entry name" value="ELECTRON TRANSFER FLAVOPROTEIN, SUBUNIT ALPHA (ETFA)"/>
    <property type="match status" value="1"/>
</dbReference>
<evidence type="ECO:0000259" key="5">
    <source>
        <dbReference type="SMART" id="SM00893"/>
    </source>
</evidence>
<feature type="binding site" evidence="4">
    <location>
        <begin position="248"/>
        <end position="255"/>
    </location>
    <ligand>
        <name>FAD</name>
        <dbReference type="ChEBI" id="CHEBI:57692"/>
    </ligand>
</feature>
<dbReference type="GO" id="GO:0050660">
    <property type="term" value="F:flavin adenine dinucleotide binding"/>
    <property type="evidence" value="ECO:0007669"/>
    <property type="project" value="InterPro"/>
</dbReference>
<dbReference type="Pfam" id="PF00766">
    <property type="entry name" value="ETF_alpha"/>
    <property type="match status" value="1"/>
</dbReference>
<dbReference type="GO" id="GO:0033539">
    <property type="term" value="P:fatty acid beta-oxidation using acyl-CoA dehydrogenase"/>
    <property type="evidence" value="ECO:0007669"/>
    <property type="project" value="TreeGrafter"/>
</dbReference>
<dbReference type="PANTHER" id="PTHR43153">
    <property type="entry name" value="ELECTRON TRANSFER FLAVOPROTEIN ALPHA"/>
    <property type="match status" value="1"/>
</dbReference>
<evidence type="ECO:0000256" key="3">
    <source>
        <dbReference type="ARBA" id="ARBA00022630"/>
    </source>
</evidence>
<keyword evidence="4" id="KW-0274">FAD</keyword>
<dbReference type="EMBL" id="SPQQ01000006">
    <property type="protein sequence ID" value="TGE37019.1"/>
    <property type="molecule type" value="Genomic_DNA"/>
</dbReference>
<protein>
    <submittedName>
        <fullName evidence="6">Electron transfer flavoprotein subunit alpha/FixB family protein</fullName>
    </submittedName>
</protein>
<sequence length="302" mass="32428">MAGIYVFSDKLDIAAEIISFAKQTGKEVFALTFTEEAAAELAQHGSNKVYLLKGVSPIVENYSKSIAEFITKEGAELFVVGATARGRDIAARVAGYLDCGMVSDVSSLSYTDGILVCERMLYGGAVVQSEVLTGLSVVTVPAGKFEVCEGKSEIVTVNLEADTRVSLVARTPIIKGGVELNGADKIVCVGLGLDKEEDLQMARELATVLDAELGCSRGIAEERQWLPVEQYIGISGAVIQPQLYLSMGVSGQIQHMFGIRDSKIIVAIDSNEKAPIFRSADYGIVGDMYEIIPLLTETLRNM</sequence>
<dbReference type="OrthoDB" id="9770286at2"/>
<dbReference type="PIRSF" id="PIRSF000089">
    <property type="entry name" value="Electra_flavoP_a"/>
    <property type="match status" value="1"/>
</dbReference>
<dbReference type="InterPro" id="IPR014731">
    <property type="entry name" value="ETF_asu_C"/>
</dbReference>
<dbReference type="InterPro" id="IPR029035">
    <property type="entry name" value="DHS-like_NAD/FAD-binding_dom"/>
</dbReference>
<dbReference type="RefSeq" id="WP_135549241.1">
    <property type="nucleotide sequence ID" value="NZ_SPQQ01000006.1"/>
</dbReference>
<evidence type="ECO:0000313" key="6">
    <source>
        <dbReference type="EMBL" id="TGE37019.1"/>
    </source>
</evidence>
<name>A0A4Z0R3F9_9FIRM</name>
<dbReference type="Proteomes" id="UP000298460">
    <property type="component" value="Unassembled WGS sequence"/>
</dbReference>
<keyword evidence="3" id="KW-0285">Flavoprotein</keyword>
<keyword evidence="7" id="KW-1185">Reference proteome</keyword>
<dbReference type="SMART" id="SM00893">
    <property type="entry name" value="ETF"/>
    <property type="match status" value="1"/>
</dbReference>
<evidence type="ECO:0000256" key="1">
    <source>
        <dbReference type="ARBA" id="ARBA00005817"/>
    </source>
</evidence>
<evidence type="ECO:0000313" key="7">
    <source>
        <dbReference type="Proteomes" id="UP000298460"/>
    </source>
</evidence>
<reference evidence="6 7" key="1">
    <citation type="submission" date="2019-03" db="EMBL/GenBank/DDBJ databases">
        <title>Draft Genome Sequence of Desulfosporosinus fructosivorans Strain 63.6F, Isolated from Marine Sediment in the Baltic Sea.</title>
        <authorList>
            <person name="Hausmann B."/>
            <person name="Vandieken V."/>
            <person name="Pjevac P."/>
            <person name="Schreck K."/>
            <person name="Herbold C.W."/>
            <person name="Loy A."/>
        </authorList>
    </citation>
    <scope>NUCLEOTIDE SEQUENCE [LARGE SCALE GENOMIC DNA]</scope>
    <source>
        <strain evidence="6 7">63.6F</strain>
    </source>
</reference>
<dbReference type="InterPro" id="IPR014730">
    <property type="entry name" value="ETF_a/b_N"/>
</dbReference>
<dbReference type="Gene3D" id="3.40.50.1220">
    <property type="entry name" value="TPP-binding domain"/>
    <property type="match status" value="1"/>
</dbReference>
<dbReference type="FunFam" id="3.40.50.1220:FF:000004">
    <property type="entry name" value="Electron transfer flavoprotein"/>
    <property type="match status" value="1"/>
</dbReference>
<feature type="domain" description="Electron transfer flavoprotein alpha/beta-subunit N-terminal" evidence="5">
    <location>
        <begin position="2"/>
        <end position="171"/>
    </location>
</feature>
<organism evidence="6 7">
    <name type="scientific">Desulfosporosinus fructosivorans</name>
    <dbReference type="NCBI Taxonomy" id="2018669"/>
    <lineage>
        <taxon>Bacteria</taxon>
        <taxon>Bacillati</taxon>
        <taxon>Bacillota</taxon>
        <taxon>Clostridia</taxon>
        <taxon>Eubacteriales</taxon>
        <taxon>Desulfitobacteriaceae</taxon>
        <taxon>Desulfosporosinus</taxon>
    </lineage>
</organism>
<gene>
    <name evidence="6" type="ORF">E4K67_18210</name>
</gene>
<keyword evidence="2" id="KW-0813">Transport</keyword>
<dbReference type="SUPFAM" id="SSF52402">
    <property type="entry name" value="Adenine nucleotide alpha hydrolases-like"/>
    <property type="match status" value="1"/>
</dbReference>
<feature type="binding site" evidence="4">
    <location>
        <begin position="216"/>
        <end position="217"/>
    </location>
    <ligand>
        <name>FAD</name>
        <dbReference type="ChEBI" id="CHEBI:57692"/>
    </ligand>
</feature>
<comment type="similarity">
    <text evidence="1">Belongs to the ETF alpha-subunit/FixB family.</text>
</comment>
<comment type="cofactor">
    <cofactor evidence="4">
        <name>FAD</name>
        <dbReference type="ChEBI" id="CHEBI:57692"/>
    </cofactor>
    <text evidence="4">Binds 1 FAD per dimer.</text>
</comment>
<evidence type="ECO:0000256" key="2">
    <source>
        <dbReference type="ARBA" id="ARBA00022448"/>
    </source>
</evidence>
<evidence type="ECO:0000256" key="4">
    <source>
        <dbReference type="PIRSR" id="PIRSR000089-1"/>
    </source>
</evidence>